<dbReference type="InterPro" id="IPR050268">
    <property type="entry name" value="NADH-dep_flavin_reductase"/>
</dbReference>
<dbReference type="SUPFAM" id="SSF50475">
    <property type="entry name" value="FMN-binding split barrel"/>
    <property type="match status" value="1"/>
</dbReference>
<evidence type="ECO:0000256" key="1">
    <source>
        <dbReference type="ARBA" id="ARBA00008898"/>
    </source>
</evidence>
<dbReference type="OrthoDB" id="9792858at2"/>
<dbReference type="PANTHER" id="PTHR30466:SF11">
    <property type="entry name" value="FLAVIN-DEPENDENT MONOOXYGENASE, REDUCTASE SUBUNIT HSAB"/>
    <property type="match status" value="1"/>
</dbReference>
<keyword evidence="5" id="KW-1185">Reference proteome</keyword>
<sequence>MTSLQAVPVGGPDAVRAAFSRYPTGVAVLAAVVGGEPTAVVASSFQVGISLDPPLVLFAVAHGSRSWARLAGAPAVGASVLGAGQGALARQLASKDVGGRFTGVPVTAAASGALRIEGGPVWMECTVHDTVTAGDHDVVLLRVRALAQQEDAAPLVWHASTFSTTSRTGPAAA</sequence>
<dbReference type="EMBL" id="VKAC01000009">
    <property type="protein sequence ID" value="TXR55368.1"/>
    <property type="molecule type" value="Genomic_DNA"/>
</dbReference>
<comment type="similarity">
    <text evidence="1">Belongs to the non-flavoprotein flavin reductase family.</text>
</comment>
<dbReference type="SMART" id="SM00903">
    <property type="entry name" value="Flavin_Reduct"/>
    <property type="match status" value="1"/>
</dbReference>
<dbReference type="Proteomes" id="UP000321234">
    <property type="component" value="Unassembled WGS sequence"/>
</dbReference>
<evidence type="ECO:0000256" key="2">
    <source>
        <dbReference type="ARBA" id="ARBA00023002"/>
    </source>
</evidence>
<dbReference type="AlphaFoldDB" id="A0A5C8ZDX1"/>
<accession>A0A5C8ZDX1</accession>
<dbReference type="InterPro" id="IPR012349">
    <property type="entry name" value="Split_barrel_FMN-bd"/>
</dbReference>
<comment type="caution">
    <text evidence="4">The sequence shown here is derived from an EMBL/GenBank/DDBJ whole genome shotgun (WGS) entry which is preliminary data.</text>
</comment>
<dbReference type="Pfam" id="PF01613">
    <property type="entry name" value="Flavin_Reduct"/>
    <property type="match status" value="1"/>
</dbReference>
<dbReference type="GO" id="GO:0042602">
    <property type="term" value="F:riboflavin reductase (NADPH) activity"/>
    <property type="evidence" value="ECO:0007669"/>
    <property type="project" value="TreeGrafter"/>
</dbReference>
<reference evidence="4 5" key="1">
    <citation type="submission" date="2019-07" db="EMBL/GenBank/DDBJ databases">
        <title>Quadrisphaera sp. strain DD2A genome sequencing and assembly.</title>
        <authorList>
            <person name="Kim I."/>
        </authorList>
    </citation>
    <scope>NUCLEOTIDE SEQUENCE [LARGE SCALE GENOMIC DNA]</scope>
    <source>
        <strain evidence="4 5">DD2A</strain>
    </source>
</reference>
<name>A0A5C8ZDX1_9ACTN</name>
<dbReference type="Gene3D" id="2.30.110.10">
    <property type="entry name" value="Electron Transport, Fmn-binding Protein, Chain A"/>
    <property type="match status" value="1"/>
</dbReference>
<gene>
    <name evidence="4" type="ORF">FMM08_16050</name>
</gene>
<dbReference type="InterPro" id="IPR002563">
    <property type="entry name" value="Flavin_Rdtase-like_dom"/>
</dbReference>
<organism evidence="4 5">
    <name type="scientific">Quadrisphaera setariae</name>
    <dbReference type="NCBI Taxonomy" id="2593304"/>
    <lineage>
        <taxon>Bacteria</taxon>
        <taxon>Bacillati</taxon>
        <taxon>Actinomycetota</taxon>
        <taxon>Actinomycetes</taxon>
        <taxon>Kineosporiales</taxon>
        <taxon>Kineosporiaceae</taxon>
        <taxon>Quadrisphaera</taxon>
    </lineage>
</organism>
<keyword evidence="2" id="KW-0560">Oxidoreductase</keyword>
<evidence type="ECO:0000313" key="4">
    <source>
        <dbReference type="EMBL" id="TXR55368.1"/>
    </source>
</evidence>
<protein>
    <submittedName>
        <fullName evidence="4">Flavin reductase family protein</fullName>
    </submittedName>
</protein>
<dbReference type="GO" id="GO:0010181">
    <property type="term" value="F:FMN binding"/>
    <property type="evidence" value="ECO:0007669"/>
    <property type="project" value="InterPro"/>
</dbReference>
<dbReference type="RefSeq" id="WP_147927374.1">
    <property type="nucleotide sequence ID" value="NZ_VKAC01000009.1"/>
</dbReference>
<dbReference type="PANTHER" id="PTHR30466">
    <property type="entry name" value="FLAVIN REDUCTASE"/>
    <property type="match status" value="1"/>
</dbReference>
<proteinExistence type="inferred from homology"/>
<evidence type="ECO:0000313" key="5">
    <source>
        <dbReference type="Proteomes" id="UP000321234"/>
    </source>
</evidence>
<evidence type="ECO:0000259" key="3">
    <source>
        <dbReference type="SMART" id="SM00903"/>
    </source>
</evidence>
<feature type="domain" description="Flavin reductase like" evidence="3">
    <location>
        <begin position="19"/>
        <end position="164"/>
    </location>
</feature>